<dbReference type="Gramene" id="AET5Gv20963100.5">
    <property type="protein sequence ID" value="AET5Gv20963100.5"/>
    <property type="gene ID" value="AET5Gv20963100"/>
</dbReference>
<accession>A0A453LYR9</accession>
<reference evidence="3" key="1">
    <citation type="journal article" date="2014" name="Science">
        <title>Ancient hybridizations among the ancestral genomes of bread wheat.</title>
        <authorList>
            <consortium name="International Wheat Genome Sequencing Consortium,"/>
            <person name="Marcussen T."/>
            <person name="Sandve S.R."/>
            <person name="Heier L."/>
            <person name="Spannagl M."/>
            <person name="Pfeifer M."/>
            <person name="Jakobsen K.S."/>
            <person name="Wulff B.B."/>
            <person name="Steuernagel B."/>
            <person name="Mayer K.F."/>
            <person name="Olsen O.A."/>
        </authorList>
    </citation>
    <scope>NUCLEOTIDE SEQUENCE [LARGE SCALE GENOMIC DNA]</scope>
    <source>
        <strain evidence="3">cv. AL8/78</strain>
    </source>
</reference>
<reference evidence="2" key="4">
    <citation type="submission" date="2019-03" db="UniProtKB">
        <authorList>
            <consortium name="EnsemblPlants"/>
        </authorList>
    </citation>
    <scope>IDENTIFICATION</scope>
</reference>
<dbReference type="AlphaFoldDB" id="A0A453LYR9"/>
<feature type="region of interest" description="Disordered" evidence="1">
    <location>
        <begin position="1"/>
        <end position="29"/>
    </location>
</feature>
<reference evidence="2" key="3">
    <citation type="journal article" date="2017" name="Nature">
        <title>Genome sequence of the progenitor of the wheat D genome Aegilops tauschii.</title>
        <authorList>
            <person name="Luo M.C."/>
            <person name="Gu Y.Q."/>
            <person name="Puiu D."/>
            <person name="Wang H."/>
            <person name="Twardziok S.O."/>
            <person name="Deal K.R."/>
            <person name="Huo N."/>
            <person name="Zhu T."/>
            <person name="Wang L."/>
            <person name="Wang Y."/>
            <person name="McGuire P.E."/>
            <person name="Liu S."/>
            <person name="Long H."/>
            <person name="Ramasamy R.K."/>
            <person name="Rodriguez J.C."/>
            <person name="Van S.L."/>
            <person name="Yuan L."/>
            <person name="Wang Z."/>
            <person name="Xia Z."/>
            <person name="Xiao L."/>
            <person name="Anderson O.D."/>
            <person name="Ouyang S."/>
            <person name="Liang Y."/>
            <person name="Zimin A.V."/>
            <person name="Pertea G."/>
            <person name="Qi P."/>
            <person name="Bennetzen J.L."/>
            <person name="Dai X."/>
            <person name="Dawson M.W."/>
            <person name="Muller H.G."/>
            <person name="Kugler K."/>
            <person name="Rivarola-Duarte L."/>
            <person name="Spannagl M."/>
            <person name="Mayer K.F.X."/>
            <person name="Lu F.H."/>
            <person name="Bevan M.W."/>
            <person name="Leroy P."/>
            <person name="Li P."/>
            <person name="You F.M."/>
            <person name="Sun Q."/>
            <person name="Liu Z."/>
            <person name="Lyons E."/>
            <person name="Wicker T."/>
            <person name="Salzberg S.L."/>
            <person name="Devos K.M."/>
            <person name="Dvorak J."/>
        </authorList>
    </citation>
    <scope>NUCLEOTIDE SEQUENCE [LARGE SCALE GENOMIC DNA]</scope>
    <source>
        <strain evidence="2">cv. AL8/78</strain>
    </source>
</reference>
<sequence>MYALVTSQPKVTKNGKRGRPKNSPRIIRS</sequence>
<feature type="compositionally biased region" description="Polar residues" evidence="1">
    <location>
        <begin position="1"/>
        <end position="11"/>
    </location>
</feature>
<dbReference type="EnsemblPlants" id="AET5Gv20963100.5">
    <property type="protein sequence ID" value="AET5Gv20963100.5"/>
    <property type="gene ID" value="AET5Gv20963100"/>
</dbReference>
<protein>
    <submittedName>
        <fullName evidence="2">Uncharacterized protein</fullName>
    </submittedName>
</protein>
<feature type="compositionally biased region" description="Basic residues" evidence="1">
    <location>
        <begin position="13"/>
        <end position="29"/>
    </location>
</feature>
<organism evidence="2 3">
    <name type="scientific">Aegilops tauschii subsp. strangulata</name>
    <name type="common">Goatgrass</name>
    <dbReference type="NCBI Taxonomy" id="200361"/>
    <lineage>
        <taxon>Eukaryota</taxon>
        <taxon>Viridiplantae</taxon>
        <taxon>Streptophyta</taxon>
        <taxon>Embryophyta</taxon>
        <taxon>Tracheophyta</taxon>
        <taxon>Spermatophyta</taxon>
        <taxon>Magnoliopsida</taxon>
        <taxon>Liliopsida</taxon>
        <taxon>Poales</taxon>
        <taxon>Poaceae</taxon>
        <taxon>BOP clade</taxon>
        <taxon>Pooideae</taxon>
        <taxon>Triticodae</taxon>
        <taxon>Triticeae</taxon>
        <taxon>Triticinae</taxon>
        <taxon>Aegilops</taxon>
    </lineage>
</organism>
<reference evidence="2" key="5">
    <citation type="journal article" date="2021" name="G3 (Bethesda)">
        <title>Aegilops tauschii genome assembly Aet v5.0 features greater sequence contiguity and improved annotation.</title>
        <authorList>
            <person name="Wang L."/>
            <person name="Zhu T."/>
            <person name="Rodriguez J.C."/>
            <person name="Deal K.R."/>
            <person name="Dubcovsky J."/>
            <person name="McGuire P.E."/>
            <person name="Lux T."/>
            <person name="Spannagl M."/>
            <person name="Mayer K.F.X."/>
            <person name="Baldrich P."/>
            <person name="Meyers B.C."/>
            <person name="Huo N."/>
            <person name="Gu Y.Q."/>
            <person name="Zhou H."/>
            <person name="Devos K.M."/>
            <person name="Bennetzen J.L."/>
            <person name="Unver T."/>
            <person name="Budak H."/>
            <person name="Gulick P.J."/>
            <person name="Galiba G."/>
            <person name="Kalapos B."/>
            <person name="Nelson D.R."/>
            <person name="Li P."/>
            <person name="You F.M."/>
            <person name="Luo M.C."/>
            <person name="Dvorak J."/>
        </authorList>
    </citation>
    <scope>NUCLEOTIDE SEQUENCE [LARGE SCALE GENOMIC DNA]</scope>
    <source>
        <strain evidence="2">cv. AL8/78</strain>
    </source>
</reference>
<keyword evidence="3" id="KW-1185">Reference proteome</keyword>
<proteinExistence type="predicted"/>
<dbReference type="Proteomes" id="UP000015105">
    <property type="component" value="Chromosome 5D"/>
</dbReference>
<evidence type="ECO:0000313" key="3">
    <source>
        <dbReference type="Proteomes" id="UP000015105"/>
    </source>
</evidence>
<reference evidence="3" key="2">
    <citation type="journal article" date="2017" name="Nat. Plants">
        <title>The Aegilops tauschii genome reveals multiple impacts of transposons.</title>
        <authorList>
            <person name="Zhao G."/>
            <person name="Zou C."/>
            <person name="Li K."/>
            <person name="Wang K."/>
            <person name="Li T."/>
            <person name="Gao L."/>
            <person name="Zhang X."/>
            <person name="Wang H."/>
            <person name="Yang Z."/>
            <person name="Liu X."/>
            <person name="Jiang W."/>
            <person name="Mao L."/>
            <person name="Kong X."/>
            <person name="Jiao Y."/>
            <person name="Jia J."/>
        </authorList>
    </citation>
    <scope>NUCLEOTIDE SEQUENCE [LARGE SCALE GENOMIC DNA]</scope>
    <source>
        <strain evidence="3">cv. AL8/78</strain>
    </source>
</reference>
<evidence type="ECO:0000313" key="2">
    <source>
        <dbReference type="EnsemblPlants" id="AET5Gv20963100.5"/>
    </source>
</evidence>
<evidence type="ECO:0000256" key="1">
    <source>
        <dbReference type="SAM" id="MobiDB-lite"/>
    </source>
</evidence>
<name>A0A453LYR9_AEGTS</name>